<gene>
    <name evidence="1" type="ORF">B0J13DRAFT_535579</name>
</gene>
<reference evidence="1" key="1">
    <citation type="journal article" date="2021" name="Nat. Commun.">
        <title>Genetic determinants of endophytism in the Arabidopsis root mycobiome.</title>
        <authorList>
            <person name="Mesny F."/>
            <person name="Miyauchi S."/>
            <person name="Thiergart T."/>
            <person name="Pickel B."/>
            <person name="Atanasova L."/>
            <person name="Karlsson M."/>
            <person name="Huettel B."/>
            <person name="Barry K.W."/>
            <person name="Haridas S."/>
            <person name="Chen C."/>
            <person name="Bauer D."/>
            <person name="Andreopoulos W."/>
            <person name="Pangilinan J."/>
            <person name="LaButti K."/>
            <person name="Riley R."/>
            <person name="Lipzen A."/>
            <person name="Clum A."/>
            <person name="Drula E."/>
            <person name="Henrissat B."/>
            <person name="Kohler A."/>
            <person name="Grigoriev I.V."/>
            <person name="Martin F.M."/>
            <person name="Hacquard S."/>
        </authorList>
    </citation>
    <scope>NUCLEOTIDE SEQUENCE</scope>
    <source>
        <strain evidence="1">MPI-CAGE-AT-0021</strain>
    </source>
</reference>
<evidence type="ECO:0000313" key="2">
    <source>
        <dbReference type="Proteomes" id="UP000717696"/>
    </source>
</evidence>
<dbReference type="OrthoDB" id="1577640at2759"/>
<evidence type="ECO:0000313" key="1">
    <source>
        <dbReference type="EMBL" id="KAH7162292.1"/>
    </source>
</evidence>
<proteinExistence type="predicted"/>
<dbReference type="AlphaFoldDB" id="A0A9P9JI15"/>
<name>A0A9P9JI15_9HYPO</name>
<accession>A0A9P9JI15</accession>
<organism evidence="1 2">
    <name type="scientific">Dactylonectria estremocensis</name>
    <dbReference type="NCBI Taxonomy" id="1079267"/>
    <lineage>
        <taxon>Eukaryota</taxon>
        <taxon>Fungi</taxon>
        <taxon>Dikarya</taxon>
        <taxon>Ascomycota</taxon>
        <taxon>Pezizomycotina</taxon>
        <taxon>Sordariomycetes</taxon>
        <taxon>Hypocreomycetidae</taxon>
        <taxon>Hypocreales</taxon>
        <taxon>Nectriaceae</taxon>
        <taxon>Dactylonectria</taxon>
    </lineage>
</organism>
<sequence length="182" mass="20614">MRLVQHVISSSELPTKAATGIIWLCTFTRLGMKHTCCAYYSPLYEFNKRTPTEAIQDSEPSILNIMDADDIDEIQEDQYLALRLDTLVEEFSAKFIELGQPFSDFFWGYWWSRMDEVYAGKDELSYEDVAAIQDALGLSLRTNEFSLTGSVGDEPSNGTRSVAFENNCNIKRVIAPLCQPKS</sequence>
<protein>
    <submittedName>
        <fullName evidence="1">Uncharacterized protein</fullName>
    </submittedName>
</protein>
<comment type="caution">
    <text evidence="1">The sequence shown here is derived from an EMBL/GenBank/DDBJ whole genome shotgun (WGS) entry which is preliminary data.</text>
</comment>
<dbReference type="EMBL" id="JAGMUU010000001">
    <property type="protein sequence ID" value="KAH7162292.1"/>
    <property type="molecule type" value="Genomic_DNA"/>
</dbReference>
<dbReference type="Proteomes" id="UP000717696">
    <property type="component" value="Unassembled WGS sequence"/>
</dbReference>
<keyword evidence="2" id="KW-1185">Reference proteome</keyword>